<evidence type="ECO:0000313" key="2">
    <source>
        <dbReference type="Proteomes" id="UP000245926"/>
    </source>
</evidence>
<dbReference type="AlphaFoldDB" id="A0A2U8W2F3"/>
<dbReference type="RefSeq" id="WP_109887525.1">
    <property type="nucleotide sequence ID" value="NZ_CP029550.1"/>
</dbReference>
<dbReference type="EMBL" id="CP029550">
    <property type="protein sequence ID" value="AWN39838.1"/>
    <property type="molecule type" value="Genomic_DNA"/>
</dbReference>
<keyword evidence="2" id="KW-1185">Reference proteome</keyword>
<reference evidence="2" key="1">
    <citation type="submission" date="2018-05" db="EMBL/GenBank/DDBJ databases">
        <title>Complete Genome Sequence of Methylobacterium sp. 17SD2-17.</title>
        <authorList>
            <person name="Srinivasan S."/>
        </authorList>
    </citation>
    <scope>NUCLEOTIDE SEQUENCE [LARGE SCALE GENOMIC DNA]</scope>
    <source>
        <strain evidence="2">17SD2-17</strain>
    </source>
</reference>
<organism evidence="1 2">
    <name type="scientific">Methylobacterium durans</name>
    <dbReference type="NCBI Taxonomy" id="2202825"/>
    <lineage>
        <taxon>Bacteria</taxon>
        <taxon>Pseudomonadati</taxon>
        <taxon>Pseudomonadota</taxon>
        <taxon>Alphaproteobacteria</taxon>
        <taxon>Hyphomicrobiales</taxon>
        <taxon>Methylobacteriaceae</taxon>
        <taxon>Methylobacterium</taxon>
    </lineage>
</organism>
<gene>
    <name evidence="1" type="ORF">DK389_03935</name>
</gene>
<accession>A0A2U8W2F3</accession>
<protein>
    <submittedName>
        <fullName evidence="1">Uncharacterized protein</fullName>
    </submittedName>
</protein>
<dbReference type="OrthoDB" id="7510394at2"/>
<dbReference type="KEGG" id="mets:DK389_03935"/>
<evidence type="ECO:0000313" key="1">
    <source>
        <dbReference type="EMBL" id="AWN39838.1"/>
    </source>
</evidence>
<dbReference type="Proteomes" id="UP000245926">
    <property type="component" value="Chromosome"/>
</dbReference>
<sequence length="69" mass="7511">MSIACDVWKDAKTEVGPYEFANLPRPGDTISVPKQSGDGYQHFRVDSVTHRASGAAHPTATYLFVSEAE</sequence>
<proteinExistence type="predicted"/>
<name>A0A2U8W2F3_9HYPH</name>